<evidence type="ECO:0000313" key="2">
    <source>
        <dbReference type="EMBL" id="OMJ16427.1"/>
    </source>
</evidence>
<evidence type="ECO:0000313" key="3">
    <source>
        <dbReference type="Proteomes" id="UP000187283"/>
    </source>
</evidence>
<sequence>MKDTDKNYRSESNKVVKTNGIVKVQGRDNFGLKKKSEVNKKDKSTDQVSKVKKIQGPKSQNQKEIQQNRKSIL</sequence>
<organism evidence="2 3">
    <name type="scientific">Smittium culicis</name>
    <dbReference type="NCBI Taxonomy" id="133412"/>
    <lineage>
        <taxon>Eukaryota</taxon>
        <taxon>Fungi</taxon>
        <taxon>Fungi incertae sedis</taxon>
        <taxon>Zoopagomycota</taxon>
        <taxon>Kickxellomycotina</taxon>
        <taxon>Harpellomycetes</taxon>
        <taxon>Harpellales</taxon>
        <taxon>Legeriomycetaceae</taxon>
        <taxon>Smittium</taxon>
    </lineage>
</organism>
<reference evidence="2 3" key="1">
    <citation type="submission" date="2017-01" db="EMBL/GenBank/DDBJ databases">
        <authorList>
            <person name="Mah S.A."/>
            <person name="Swanson W.J."/>
            <person name="Moy G.W."/>
            <person name="Vacquier V.D."/>
        </authorList>
    </citation>
    <scope>NUCLEOTIDE SEQUENCE [LARGE SCALE GENOMIC DNA]</scope>
    <source>
        <strain evidence="2 3">GSMNP</strain>
    </source>
</reference>
<feature type="compositionally biased region" description="Basic and acidic residues" evidence="1">
    <location>
        <begin position="32"/>
        <end position="45"/>
    </location>
</feature>
<protein>
    <submittedName>
        <fullName evidence="2">Uncharacterized protein</fullName>
    </submittedName>
</protein>
<keyword evidence="3" id="KW-1185">Reference proteome</keyword>
<accession>A0A1R1XP61</accession>
<name>A0A1R1XP61_9FUNG</name>
<feature type="region of interest" description="Disordered" evidence="1">
    <location>
        <begin position="32"/>
        <end position="73"/>
    </location>
</feature>
<feature type="compositionally biased region" description="Polar residues" evidence="1">
    <location>
        <begin position="57"/>
        <end position="73"/>
    </location>
</feature>
<dbReference type="AlphaFoldDB" id="A0A1R1XP61"/>
<proteinExistence type="predicted"/>
<dbReference type="Proteomes" id="UP000187283">
    <property type="component" value="Unassembled WGS sequence"/>
</dbReference>
<gene>
    <name evidence="2" type="ORF">AYI70_g6607</name>
</gene>
<dbReference type="EMBL" id="LSSN01002341">
    <property type="protein sequence ID" value="OMJ16427.1"/>
    <property type="molecule type" value="Genomic_DNA"/>
</dbReference>
<comment type="caution">
    <text evidence="2">The sequence shown here is derived from an EMBL/GenBank/DDBJ whole genome shotgun (WGS) entry which is preliminary data.</text>
</comment>
<evidence type="ECO:0000256" key="1">
    <source>
        <dbReference type="SAM" id="MobiDB-lite"/>
    </source>
</evidence>